<feature type="domain" description="DUF1285" evidence="1">
    <location>
        <begin position="20"/>
        <end position="86"/>
    </location>
</feature>
<dbReference type="InterPro" id="IPR023361">
    <property type="entry name" value="DUF1285_beta_roll_sf"/>
</dbReference>
<dbReference type="Gene3D" id="2.30.270.10">
    <property type="entry name" value="duf1285 protein"/>
    <property type="match status" value="1"/>
</dbReference>
<gene>
    <name evidence="3" type="ORF">H7993_10135</name>
</gene>
<evidence type="ECO:0000259" key="2">
    <source>
        <dbReference type="Pfam" id="PF21028"/>
    </source>
</evidence>
<dbReference type="PIRSF" id="PIRSF029557">
    <property type="entry name" value="UCP029557"/>
    <property type="match status" value="1"/>
</dbReference>
<dbReference type="InterPro" id="IPR048341">
    <property type="entry name" value="DUF1285_N"/>
</dbReference>
<accession>A0A7X1KTI6</accession>
<dbReference type="Proteomes" id="UP000546173">
    <property type="component" value="Unassembled WGS sequence"/>
</dbReference>
<evidence type="ECO:0000313" key="3">
    <source>
        <dbReference type="EMBL" id="MBC2678749.1"/>
    </source>
</evidence>
<evidence type="ECO:0000259" key="1">
    <source>
        <dbReference type="Pfam" id="PF06938"/>
    </source>
</evidence>
<organism evidence="3 4">
    <name type="scientific">Pseudomonas baltica</name>
    <dbReference type="NCBI Taxonomy" id="2762576"/>
    <lineage>
        <taxon>Bacteria</taxon>
        <taxon>Pseudomonadati</taxon>
        <taxon>Pseudomonadota</taxon>
        <taxon>Gammaproteobacteria</taxon>
        <taxon>Pseudomonadales</taxon>
        <taxon>Pseudomonadaceae</taxon>
        <taxon>Pseudomonas</taxon>
    </lineage>
</organism>
<dbReference type="Gene3D" id="3.10.540.10">
    <property type="entry name" value="duf1285 like domain"/>
    <property type="match status" value="1"/>
</dbReference>
<dbReference type="Gene3D" id="2.20.70.10">
    <property type="match status" value="1"/>
</dbReference>
<keyword evidence="4" id="KW-1185">Reference proteome</keyword>
<name>A0A7X1KTI6_9PSED</name>
<dbReference type="AlphaFoldDB" id="A0A7X1KTI6"/>
<protein>
    <submittedName>
        <fullName evidence="3">DUF1285 domain-containing protein</fullName>
    </submittedName>
</protein>
<proteinExistence type="predicted"/>
<dbReference type="InterPro" id="IPR048342">
    <property type="entry name" value="DUF1285_C"/>
</dbReference>
<feature type="domain" description="DUF1285" evidence="2">
    <location>
        <begin position="87"/>
        <end position="177"/>
    </location>
</feature>
<dbReference type="Pfam" id="PF21028">
    <property type="entry name" value="DUF1285_C"/>
    <property type="match status" value="1"/>
</dbReference>
<comment type="caution">
    <text evidence="3">The sequence shown here is derived from an EMBL/GenBank/DDBJ whole genome shotgun (WGS) entry which is preliminary data.</text>
</comment>
<dbReference type="Pfam" id="PF06938">
    <property type="entry name" value="DUF1285_N"/>
    <property type="match status" value="1"/>
</dbReference>
<evidence type="ECO:0000313" key="4">
    <source>
        <dbReference type="Proteomes" id="UP000546173"/>
    </source>
</evidence>
<dbReference type="RefSeq" id="WP_122476477.1">
    <property type="nucleotide sequence ID" value="NZ_JACMYH010000002.1"/>
</dbReference>
<sequence>MTGKADDLLAHIPTAKKGLPPVHLWNPDFCGHIDMRIARDGAWFYQGTPIGRPAMVKLFAGILRRDGDEYVLVTPVEKVGIVVDDAPFVAIDMQVSGEGEQQSLRFTSNVEDCVDADAQHPLRVDIDPCTQEPSPYVLVRNNLEARIHRNVFYRLVELAVVRDGWLGVWSGGVFFPIGQDPAQ</sequence>
<dbReference type="InterPro" id="IPR010707">
    <property type="entry name" value="DUF1285"/>
</dbReference>
<reference evidence="3 4" key="1">
    <citation type="submission" date="2020-08" db="EMBL/GenBank/DDBJ databases">
        <title>Pseudomonas sp. nov.</title>
        <authorList>
            <person name="Gieschler S."/>
            <person name="Fiedler G."/>
            <person name="Brinks E."/>
            <person name="Boehnlein C."/>
            <person name="Franz C.M.A.P."/>
            <person name="Kabisch J."/>
        </authorList>
    </citation>
    <scope>NUCLEOTIDE SEQUENCE [LARGE SCALE GENOMIC DNA]</scope>
    <source>
        <strain evidence="3 4">MBT-2</strain>
    </source>
</reference>
<dbReference type="EMBL" id="JACMYH010000002">
    <property type="protein sequence ID" value="MBC2678749.1"/>
    <property type="molecule type" value="Genomic_DNA"/>
</dbReference>